<dbReference type="Pfam" id="PF01624">
    <property type="entry name" value="MutS_I"/>
    <property type="match status" value="1"/>
</dbReference>
<evidence type="ECO:0000256" key="4">
    <source>
        <dbReference type="ARBA" id="ARBA00022763"/>
    </source>
</evidence>
<evidence type="ECO:0000256" key="3">
    <source>
        <dbReference type="ARBA" id="ARBA00022741"/>
    </source>
</evidence>
<comment type="similarity">
    <text evidence="1 9 10">Belongs to the DNA mismatch repair MutS family.</text>
</comment>
<dbReference type="InterPro" id="IPR007861">
    <property type="entry name" value="DNA_mismatch_repair_MutS_clamp"/>
</dbReference>
<evidence type="ECO:0000259" key="12">
    <source>
        <dbReference type="PROSITE" id="PS00486"/>
    </source>
</evidence>
<keyword evidence="5 9" id="KW-0067">ATP-binding</keyword>
<dbReference type="InterPro" id="IPR036187">
    <property type="entry name" value="DNA_mismatch_repair_MutS_sf"/>
</dbReference>
<organism evidence="13 14">
    <name type="scientific">Candidatus Sulfuritelmatomonas gaucii</name>
    <dbReference type="NCBI Taxonomy" id="2043161"/>
    <lineage>
        <taxon>Bacteria</taxon>
        <taxon>Pseudomonadati</taxon>
        <taxon>Acidobacteriota</taxon>
        <taxon>Terriglobia</taxon>
        <taxon>Terriglobales</taxon>
        <taxon>Acidobacteriaceae</taxon>
        <taxon>Candidatus Sulfuritelmatomonas</taxon>
    </lineage>
</organism>
<dbReference type="NCBIfam" id="TIGR01070">
    <property type="entry name" value="mutS1"/>
    <property type="match status" value="1"/>
</dbReference>
<dbReference type="SMART" id="SM00534">
    <property type="entry name" value="MUTSac"/>
    <property type="match status" value="1"/>
</dbReference>
<evidence type="ECO:0000313" key="13">
    <source>
        <dbReference type="EMBL" id="SPE24519.1"/>
    </source>
</evidence>
<dbReference type="InterPro" id="IPR007695">
    <property type="entry name" value="DNA_mismatch_repair_MutS-lik_N"/>
</dbReference>
<keyword evidence="3 9" id="KW-0547">Nucleotide-binding</keyword>
<protein>
    <recommendedName>
        <fullName evidence="2 9">DNA mismatch repair protein MutS</fullName>
    </recommendedName>
</protein>
<dbReference type="Gene3D" id="3.30.420.110">
    <property type="entry name" value="MutS, connector domain"/>
    <property type="match status" value="1"/>
</dbReference>
<feature type="domain" description="DNA mismatch repair proteins mutS family" evidence="12">
    <location>
        <begin position="858"/>
        <end position="874"/>
    </location>
</feature>
<evidence type="ECO:0000256" key="10">
    <source>
        <dbReference type="RuleBase" id="RU003756"/>
    </source>
</evidence>
<dbReference type="InterPro" id="IPR016151">
    <property type="entry name" value="DNA_mismatch_repair_MutS_N"/>
</dbReference>
<reference evidence="14" key="1">
    <citation type="submission" date="2018-02" db="EMBL/GenBank/DDBJ databases">
        <authorList>
            <person name="Hausmann B."/>
        </authorList>
    </citation>
    <scope>NUCLEOTIDE SEQUENCE [LARGE SCALE GENOMIC DNA]</scope>
    <source>
        <strain evidence="14">Peat soil MAG SbA5</strain>
    </source>
</reference>
<dbReference type="GO" id="GO:0005524">
    <property type="term" value="F:ATP binding"/>
    <property type="evidence" value="ECO:0007669"/>
    <property type="project" value="UniProtKB-UniRule"/>
</dbReference>
<dbReference type="HAMAP" id="MF_00096">
    <property type="entry name" value="MutS"/>
    <property type="match status" value="1"/>
</dbReference>
<dbReference type="InterPro" id="IPR017261">
    <property type="entry name" value="DNA_mismatch_repair_MutS/MSH"/>
</dbReference>
<dbReference type="AlphaFoldDB" id="A0A2N9LMM8"/>
<dbReference type="PANTHER" id="PTHR11361">
    <property type="entry name" value="DNA MISMATCH REPAIR PROTEIN MUTS FAMILY MEMBER"/>
    <property type="match status" value="1"/>
</dbReference>
<evidence type="ECO:0000256" key="1">
    <source>
        <dbReference type="ARBA" id="ARBA00006271"/>
    </source>
</evidence>
<gene>
    <name evidence="9 13" type="primary">mutS</name>
    <name evidence="13" type="ORF">SBA5_450109</name>
</gene>
<dbReference type="CDD" id="cd03284">
    <property type="entry name" value="ABC_MutS1"/>
    <property type="match status" value="1"/>
</dbReference>
<keyword evidence="4 9" id="KW-0227">DNA damage</keyword>
<evidence type="ECO:0000256" key="7">
    <source>
        <dbReference type="ARBA" id="ARBA00023204"/>
    </source>
</evidence>
<dbReference type="GO" id="GO:0006298">
    <property type="term" value="P:mismatch repair"/>
    <property type="evidence" value="ECO:0007669"/>
    <property type="project" value="UniProtKB-UniRule"/>
</dbReference>
<accession>A0A2N9LMM8</accession>
<dbReference type="Pfam" id="PF00488">
    <property type="entry name" value="MutS_V"/>
    <property type="match status" value="1"/>
</dbReference>
<evidence type="ECO:0000256" key="11">
    <source>
        <dbReference type="SAM" id="MobiDB-lite"/>
    </source>
</evidence>
<keyword evidence="7 9" id="KW-0234">DNA repair</keyword>
<dbReference type="PANTHER" id="PTHR11361:SF34">
    <property type="entry name" value="DNA MISMATCH REPAIR PROTEIN MSH1, MITOCHONDRIAL"/>
    <property type="match status" value="1"/>
</dbReference>
<keyword evidence="6 9" id="KW-0238">DNA-binding</keyword>
<dbReference type="InterPro" id="IPR007860">
    <property type="entry name" value="DNA_mmatch_repair_MutS_con_dom"/>
</dbReference>
<name>A0A2N9LMM8_9BACT</name>
<dbReference type="InterPro" id="IPR036678">
    <property type="entry name" value="MutS_con_dom_sf"/>
</dbReference>
<evidence type="ECO:0000256" key="5">
    <source>
        <dbReference type="ARBA" id="ARBA00022840"/>
    </source>
</evidence>
<dbReference type="Pfam" id="PF05190">
    <property type="entry name" value="MutS_IV"/>
    <property type="match status" value="1"/>
</dbReference>
<dbReference type="GO" id="GO:0003684">
    <property type="term" value="F:damaged DNA binding"/>
    <property type="evidence" value="ECO:0007669"/>
    <property type="project" value="UniProtKB-UniRule"/>
</dbReference>
<evidence type="ECO:0000256" key="2">
    <source>
        <dbReference type="ARBA" id="ARBA00021982"/>
    </source>
</evidence>
<dbReference type="FunFam" id="3.40.1170.10:FF:000001">
    <property type="entry name" value="DNA mismatch repair protein MutS"/>
    <property type="match status" value="1"/>
</dbReference>
<dbReference type="GO" id="GO:0030983">
    <property type="term" value="F:mismatched DNA binding"/>
    <property type="evidence" value="ECO:0007669"/>
    <property type="project" value="InterPro"/>
</dbReference>
<dbReference type="InterPro" id="IPR005748">
    <property type="entry name" value="DNA_mismatch_repair_MutS"/>
</dbReference>
<dbReference type="PIRSF" id="PIRSF037677">
    <property type="entry name" value="DNA_mis_repair_Msh6"/>
    <property type="match status" value="1"/>
</dbReference>
<dbReference type="NCBIfam" id="NF003810">
    <property type="entry name" value="PRK05399.1"/>
    <property type="match status" value="1"/>
</dbReference>
<dbReference type="Proteomes" id="UP000239735">
    <property type="component" value="Unassembled WGS sequence"/>
</dbReference>
<comment type="function">
    <text evidence="8 9">This protein is involved in the repair of mismatches in DNA. It is possible that it carries out the mismatch recognition step. This protein has a weak ATPase activity.</text>
</comment>
<dbReference type="EMBL" id="OKRB01000103">
    <property type="protein sequence ID" value="SPE24519.1"/>
    <property type="molecule type" value="Genomic_DNA"/>
</dbReference>
<evidence type="ECO:0000256" key="6">
    <source>
        <dbReference type="ARBA" id="ARBA00023125"/>
    </source>
</evidence>
<dbReference type="Pfam" id="PF05188">
    <property type="entry name" value="MutS_II"/>
    <property type="match status" value="1"/>
</dbReference>
<dbReference type="InterPro" id="IPR027417">
    <property type="entry name" value="P-loop_NTPase"/>
</dbReference>
<dbReference type="SUPFAM" id="SSF55271">
    <property type="entry name" value="DNA repair protein MutS, domain I"/>
    <property type="match status" value="1"/>
</dbReference>
<dbReference type="GO" id="GO:0140664">
    <property type="term" value="F:ATP-dependent DNA damage sensor activity"/>
    <property type="evidence" value="ECO:0007669"/>
    <property type="project" value="InterPro"/>
</dbReference>
<dbReference type="SUPFAM" id="SSF53150">
    <property type="entry name" value="DNA repair protein MutS, domain II"/>
    <property type="match status" value="1"/>
</dbReference>
<dbReference type="FunFam" id="3.40.50.300:FF:000870">
    <property type="entry name" value="MutS protein homolog 4"/>
    <property type="match status" value="1"/>
</dbReference>
<dbReference type="Gene3D" id="3.40.1170.10">
    <property type="entry name" value="DNA repair protein MutS, domain I"/>
    <property type="match status" value="1"/>
</dbReference>
<dbReference type="InterPro" id="IPR007696">
    <property type="entry name" value="DNA_mismatch_repair_MutS_core"/>
</dbReference>
<dbReference type="Gene3D" id="3.40.50.300">
    <property type="entry name" value="P-loop containing nucleotide triphosphate hydrolases"/>
    <property type="match status" value="1"/>
</dbReference>
<dbReference type="Gene3D" id="1.10.1420.10">
    <property type="match status" value="2"/>
</dbReference>
<evidence type="ECO:0000313" key="14">
    <source>
        <dbReference type="Proteomes" id="UP000239735"/>
    </source>
</evidence>
<dbReference type="SMART" id="SM00533">
    <property type="entry name" value="MUTSd"/>
    <property type="match status" value="1"/>
</dbReference>
<dbReference type="InterPro" id="IPR045076">
    <property type="entry name" value="MutS"/>
</dbReference>
<dbReference type="GO" id="GO:0005829">
    <property type="term" value="C:cytosol"/>
    <property type="evidence" value="ECO:0007669"/>
    <property type="project" value="TreeGrafter"/>
</dbReference>
<dbReference type="Pfam" id="PF05192">
    <property type="entry name" value="MutS_III"/>
    <property type="match status" value="1"/>
</dbReference>
<sequence length="1037" mass="114404">MPGFGLLGVPTCSCRRPVWGNLHGPGNRERLYTHAPKSDYCNPFLPERGRQKDAAPIASARERLRPAIAWAWCRDSLKASVIQNDLQPGAETKRSRLFEESPEPAAAAQVPAVETAVAAPAAPEPEFALSSLPEQKNSAHTPSAGKISSDLTPFMRQWTTAKQQNPDALLFFRMGDFYELFYDDAAIASRELQLTLTARDKERNVPMCGVPYHAVEQYLTRLLRKGYRIALCDQMEDPRLTKKLVKREVTRVLTPGTALDAALGQEQNNFLAALYQAIPRPGGKDKNAARLGHPDSVCALALLDVSTGEFRTSEFRGEHARAQAIDGLLLAAPSEVLLAASAEAPVQLERIPAKTRVEDWVWTPEFAVPLVERQLAVKSLEGFGLNGHEAAAIAAGTVLHYVRTTQKNEALHIDSLKFEEHSTALELDQVTVRNLELVEPLFAGQDDRTTLFRTLDACLTPMGKRLLRATILRPLNDAAQIEARFEAVAEAHRDLLKREEVRRAFGGILDLERLLARISLDSAGPRDVRALAASLARLPGLKTALDAMTAPPWRAIVKHLDTLEDVTTRIVRTLVAEPPLTLADGGAIAASVDAELDELRAVSTTGRQAIAAIEDRERQRTGIGSLKVRYNSVFGYYIEITKANQALAPADYERKQTLVNAERFTTPELKEYERKILTAHDRCIEIEKRIFAELRKFVVENAGRIRRSSAAVAEADLLACFAHLAVRRRYARPQLTDEPVLEAVAARHPVIEQWMEETREGRFIANDVYLNSGEVGPCLLLVTGPNMGGKSTYLRQAAMLVLMAQMGSFVPAESLRLGLVDRIYTRIGASDNLARGRSTFMVEMTETATILNTATKRSLILLDEMGRGTATFDGLSLAWATVEYLHAEVGARTLFATHYHELTMLAEKLPRVRNLRVGVKEGAGGIVFLHTIEPGAASKSYGIEVARLAGLPSAVIERAKHVLRQHEKQERQSVQVETAAEPMQMTIFTPLSQKIVDRIEATDLNSLTPLQALNLLEELQQELKETGIRGQGSGSKE</sequence>
<proteinExistence type="inferred from homology"/>
<dbReference type="SUPFAM" id="SSF52540">
    <property type="entry name" value="P-loop containing nucleoside triphosphate hydrolases"/>
    <property type="match status" value="1"/>
</dbReference>
<dbReference type="InterPro" id="IPR000432">
    <property type="entry name" value="DNA_mismatch_repair_MutS_C"/>
</dbReference>
<evidence type="ECO:0000256" key="8">
    <source>
        <dbReference type="ARBA" id="ARBA00024647"/>
    </source>
</evidence>
<dbReference type="PROSITE" id="PS00486">
    <property type="entry name" value="DNA_MISMATCH_REPAIR_2"/>
    <property type="match status" value="1"/>
</dbReference>
<evidence type="ECO:0000256" key="9">
    <source>
        <dbReference type="HAMAP-Rule" id="MF_00096"/>
    </source>
</evidence>
<feature type="binding site" evidence="9">
    <location>
        <begin position="784"/>
        <end position="791"/>
    </location>
    <ligand>
        <name>ATP</name>
        <dbReference type="ChEBI" id="CHEBI:30616"/>
    </ligand>
</feature>
<feature type="region of interest" description="Disordered" evidence="11">
    <location>
        <begin position="89"/>
        <end position="111"/>
    </location>
</feature>
<dbReference type="SUPFAM" id="SSF48334">
    <property type="entry name" value="DNA repair protein MutS, domain III"/>
    <property type="match status" value="1"/>
</dbReference>